<protein>
    <submittedName>
        <fullName evidence="1">Uncharacterized protein</fullName>
    </submittedName>
</protein>
<name>A0ABD0L318_9CAEN</name>
<reference evidence="1 2" key="1">
    <citation type="journal article" date="2023" name="Sci. Data">
        <title>Genome assembly of the Korean intertidal mud-creeper Batillaria attramentaria.</title>
        <authorList>
            <person name="Patra A.K."/>
            <person name="Ho P.T."/>
            <person name="Jun S."/>
            <person name="Lee S.J."/>
            <person name="Kim Y."/>
            <person name="Won Y.J."/>
        </authorList>
    </citation>
    <scope>NUCLEOTIDE SEQUENCE [LARGE SCALE GENOMIC DNA]</scope>
    <source>
        <strain evidence="1">Wonlab-2016</strain>
    </source>
</reference>
<dbReference type="AlphaFoldDB" id="A0ABD0L318"/>
<evidence type="ECO:0000313" key="1">
    <source>
        <dbReference type="EMBL" id="KAK7493524.1"/>
    </source>
</evidence>
<organism evidence="1 2">
    <name type="scientific">Batillaria attramentaria</name>
    <dbReference type="NCBI Taxonomy" id="370345"/>
    <lineage>
        <taxon>Eukaryota</taxon>
        <taxon>Metazoa</taxon>
        <taxon>Spiralia</taxon>
        <taxon>Lophotrochozoa</taxon>
        <taxon>Mollusca</taxon>
        <taxon>Gastropoda</taxon>
        <taxon>Caenogastropoda</taxon>
        <taxon>Sorbeoconcha</taxon>
        <taxon>Cerithioidea</taxon>
        <taxon>Batillariidae</taxon>
        <taxon>Batillaria</taxon>
    </lineage>
</organism>
<proteinExistence type="predicted"/>
<dbReference type="EMBL" id="JACVVK020000092">
    <property type="protein sequence ID" value="KAK7493524.1"/>
    <property type="molecule type" value="Genomic_DNA"/>
</dbReference>
<keyword evidence="2" id="KW-1185">Reference proteome</keyword>
<sequence length="53" mass="5537">MDSPRGTPGATYSIGSMKGLHVTLNKLIDNFPRAAGRPATDLAVAARRRLSAG</sequence>
<evidence type="ECO:0000313" key="2">
    <source>
        <dbReference type="Proteomes" id="UP001519460"/>
    </source>
</evidence>
<gene>
    <name evidence="1" type="ORF">BaRGS_00015235</name>
</gene>
<comment type="caution">
    <text evidence="1">The sequence shown here is derived from an EMBL/GenBank/DDBJ whole genome shotgun (WGS) entry which is preliminary data.</text>
</comment>
<feature type="non-terminal residue" evidence="1">
    <location>
        <position position="53"/>
    </location>
</feature>
<dbReference type="Proteomes" id="UP001519460">
    <property type="component" value="Unassembled WGS sequence"/>
</dbReference>
<accession>A0ABD0L318</accession>